<protein>
    <recommendedName>
        <fullName evidence="3">Molecular chaperone Tir</fullName>
    </recommendedName>
</protein>
<dbReference type="EMBL" id="SMLL01000001">
    <property type="protein sequence ID" value="TFZ04217.1"/>
    <property type="molecule type" value="Genomic_DNA"/>
</dbReference>
<evidence type="ECO:0008006" key="3">
    <source>
        <dbReference type="Google" id="ProtNLM"/>
    </source>
</evidence>
<dbReference type="Proteomes" id="UP000297564">
    <property type="component" value="Unassembled WGS sequence"/>
</dbReference>
<accession>A0A4Z0BY06</accession>
<dbReference type="RefSeq" id="WP_135283099.1">
    <property type="nucleotide sequence ID" value="NZ_SMLL01000001.1"/>
</dbReference>
<dbReference type="SUPFAM" id="SSF69635">
    <property type="entry name" value="Type III secretory system chaperone-like"/>
    <property type="match status" value="1"/>
</dbReference>
<dbReference type="Gene3D" id="3.30.1460.10">
    <property type="match status" value="1"/>
</dbReference>
<reference evidence="1 2" key="1">
    <citation type="submission" date="2019-03" db="EMBL/GenBank/DDBJ databases">
        <title>Ramlibacter rhizophilus CCTCC AB2015357, whole genome shotgun sequence.</title>
        <authorList>
            <person name="Zhang X."/>
            <person name="Feng G."/>
            <person name="Zhu H."/>
        </authorList>
    </citation>
    <scope>NUCLEOTIDE SEQUENCE [LARGE SCALE GENOMIC DNA]</scope>
    <source>
        <strain evidence="1 2">CCTCC AB2015357</strain>
    </source>
</reference>
<evidence type="ECO:0000313" key="1">
    <source>
        <dbReference type="EMBL" id="TFZ04217.1"/>
    </source>
</evidence>
<name>A0A4Z0BY06_9BURK</name>
<dbReference type="GO" id="GO:0030254">
    <property type="term" value="P:protein secretion by the type III secretion system"/>
    <property type="evidence" value="ECO:0007669"/>
    <property type="project" value="InterPro"/>
</dbReference>
<sequence>MPDVSAAFQALYDGIAAHLNVDTQVLAPDEHGVVGFQLMQEGAALQVVQTPEGTSLLLIADLGEPPEGDAAAVADALLDANYLLLEPGAPTFGRNPLTRTYTVQCARPLQGLGADELLAAGQRLGMLVTLWKRGGLHMERLREGGTRPVGAVLA</sequence>
<proteinExistence type="predicted"/>
<dbReference type="CDD" id="cd16364">
    <property type="entry name" value="T3SC_I-like"/>
    <property type="match status" value="1"/>
</dbReference>
<comment type="caution">
    <text evidence="1">The sequence shown here is derived from an EMBL/GenBank/DDBJ whole genome shotgun (WGS) entry which is preliminary data.</text>
</comment>
<gene>
    <name evidence="1" type="ORF">EZ242_00170</name>
</gene>
<keyword evidence="2" id="KW-1185">Reference proteome</keyword>
<dbReference type="AlphaFoldDB" id="A0A4Z0BY06"/>
<dbReference type="InterPro" id="IPR010261">
    <property type="entry name" value="Tir_chaperone"/>
</dbReference>
<dbReference type="Pfam" id="PF05932">
    <property type="entry name" value="CesT"/>
    <property type="match status" value="1"/>
</dbReference>
<evidence type="ECO:0000313" key="2">
    <source>
        <dbReference type="Proteomes" id="UP000297564"/>
    </source>
</evidence>
<organism evidence="1 2">
    <name type="scientific">Ramlibacter rhizophilus</name>
    <dbReference type="NCBI Taxonomy" id="1781167"/>
    <lineage>
        <taxon>Bacteria</taxon>
        <taxon>Pseudomonadati</taxon>
        <taxon>Pseudomonadota</taxon>
        <taxon>Betaproteobacteria</taxon>
        <taxon>Burkholderiales</taxon>
        <taxon>Comamonadaceae</taxon>
        <taxon>Ramlibacter</taxon>
    </lineage>
</organism>